<dbReference type="Proteomes" id="UP001500840">
    <property type="component" value="Unassembled WGS sequence"/>
</dbReference>
<accession>A0ABP8N165</accession>
<evidence type="ECO:0000313" key="1">
    <source>
        <dbReference type="EMBL" id="GAA4459508.1"/>
    </source>
</evidence>
<organism evidence="1 2">
    <name type="scientific">Novipirellula rosea</name>
    <dbReference type="NCBI Taxonomy" id="1031540"/>
    <lineage>
        <taxon>Bacteria</taxon>
        <taxon>Pseudomonadati</taxon>
        <taxon>Planctomycetota</taxon>
        <taxon>Planctomycetia</taxon>
        <taxon>Pirellulales</taxon>
        <taxon>Pirellulaceae</taxon>
        <taxon>Novipirellula</taxon>
    </lineage>
</organism>
<comment type="caution">
    <text evidence="1">The sequence shown here is derived from an EMBL/GenBank/DDBJ whole genome shotgun (WGS) entry which is preliminary data.</text>
</comment>
<protein>
    <submittedName>
        <fullName evidence="1">Uncharacterized protein</fullName>
    </submittedName>
</protein>
<keyword evidence="2" id="KW-1185">Reference proteome</keyword>
<evidence type="ECO:0000313" key="2">
    <source>
        <dbReference type="Proteomes" id="UP001500840"/>
    </source>
</evidence>
<proteinExistence type="predicted"/>
<dbReference type="RefSeq" id="WP_345324741.1">
    <property type="nucleotide sequence ID" value="NZ_BAABGA010000048.1"/>
</dbReference>
<reference evidence="2" key="1">
    <citation type="journal article" date="2019" name="Int. J. Syst. Evol. Microbiol.">
        <title>The Global Catalogue of Microorganisms (GCM) 10K type strain sequencing project: providing services to taxonomists for standard genome sequencing and annotation.</title>
        <authorList>
            <consortium name="The Broad Institute Genomics Platform"/>
            <consortium name="The Broad Institute Genome Sequencing Center for Infectious Disease"/>
            <person name="Wu L."/>
            <person name="Ma J."/>
        </authorList>
    </citation>
    <scope>NUCLEOTIDE SEQUENCE [LARGE SCALE GENOMIC DNA]</scope>
    <source>
        <strain evidence="2">JCM 17759</strain>
    </source>
</reference>
<name>A0ABP8N165_9BACT</name>
<sequence>MVALTSTCSEIFRFDKLGVVIRVDRIGRQTTLVEVTMSDTLFEDEFVANRWLNHSSNTVAMEDASKHRHAIRNRLQSASLSLDVLKRWSAEDAASDVERILEIAVESLGELESMAV</sequence>
<dbReference type="EMBL" id="BAABGA010000048">
    <property type="protein sequence ID" value="GAA4459508.1"/>
    <property type="molecule type" value="Genomic_DNA"/>
</dbReference>
<gene>
    <name evidence="1" type="ORF">GCM10023156_39160</name>
</gene>